<evidence type="ECO:0000313" key="2">
    <source>
        <dbReference type="Proteomes" id="UP001239085"/>
    </source>
</evidence>
<dbReference type="RefSeq" id="WP_307361454.1">
    <property type="nucleotide sequence ID" value="NZ_JAUSXK010000001.1"/>
</dbReference>
<evidence type="ECO:0000313" key="1">
    <source>
        <dbReference type="EMBL" id="MDQ0644095.1"/>
    </source>
</evidence>
<gene>
    <name evidence="1" type="ORF">QFZ46_002255</name>
</gene>
<sequence>MSADNPVSIGGTRRIELTMHKPWFALYAGVRPTLVIAGRGQPTQWGLGTWQVPSDETVTLGVFLFNRLWRFGEADFTLHPDDSSALEYRAPVLPFAPGRLRLHRGTPPRG</sequence>
<comment type="caution">
    <text evidence="1">The sequence shown here is derived from an EMBL/GenBank/DDBJ whole genome shotgun (WGS) entry which is preliminary data.</text>
</comment>
<protein>
    <submittedName>
        <fullName evidence="1">Uncharacterized protein</fullName>
    </submittedName>
</protein>
<dbReference type="EMBL" id="JAUSXK010000001">
    <property type="protein sequence ID" value="MDQ0644095.1"/>
    <property type="molecule type" value="Genomic_DNA"/>
</dbReference>
<name>A0ABU0P9T4_9MICO</name>
<accession>A0ABU0P9T4</accession>
<organism evidence="1 2">
    <name type="scientific">Microbacterium murale</name>
    <dbReference type="NCBI Taxonomy" id="1081040"/>
    <lineage>
        <taxon>Bacteria</taxon>
        <taxon>Bacillati</taxon>
        <taxon>Actinomycetota</taxon>
        <taxon>Actinomycetes</taxon>
        <taxon>Micrococcales</taxon>
        <taxon>Microbacteriaceae</taxon>
        <taxon>Microbacterium</taxon>
    </lineage>
</organism>
<keyword evidence="2" id="KW-1185">Reference proteome</keyword>
<proteinExistence type="predicted"/>
<dbReference type="Proteomes" id="UP001239085">
    <property type="component" value="Unassembled WGS sequence"/>
</dbReference>
<reference evidence="1 2" key="1">
    <citation type="submission" date="2023-07" db="EMBL/GenBank/DDBJ databases">
        <title>Comparative genomics of wheat-associated soil bacteria to identify genetic determinants of phenazine resistance.</title>
        <authorList>
            <person name="Mouncey N."/>
        </authorList>
    </citation>
    <scope>NUCLEOTIDE SEQUENCE [LARGE SCALE GENOMIC DNA]</scope>
    <source>
        <strain evidence="1 2">W2I7</strain>
    </source>
</reference>